<organism evidence="1 2">
    <name type="scientific">Hibiscus syriacus</name>
    <name type="common">Rose of Sharon</name>
    <dbReference type="NCBI Taxonomy" id="106335"/>
    <lineage>
        <taxon>Eukaryota</taxon>
        <taxon>Viridiplantae</taxon>
        <taxon>Streptophyta</taxon>
        <taxon>Embryophyta</taxon>
        <taxon>Tracheophyta</taxon>
        <taxon>Spermatophyta</taxon>
        <taxon>Magnoliopsida</taxon>
        <taxon>eudicotyledons</taxon>
        <taxon>Gunneridae</taxon>
        <taxon>Pentapetalae</taxon>
        <taxon>rosids</taxon>
        <taxon>malvids</taxon>
        <taxon>Malvales</taxon>
        <taxon>Malvaceae</taxon>
        <taxon>Malvoideae</taxon>
        <taxon>Hibiscus</taxon>
    </lineage>
</organism>
<dbReference type="PANTHER" id="PTHR12124:SF47">
    <property type="entry name" value="EXOSOME COMPONENT 10"/>
    <property type="match status" value="1"/>
</dbReference>
<name>A0A6A2XTK0_HIBSY</name>
<dbReference type="AlphaFoldDB" id="A0A6A2XTK0"/>
<dbReference type="EMBL" id="VEPZ02001434">
    <property type="protein sequence ID" value="KAE8673190.1"/>
    <property type="molecule type" value="Genomic_DNA"/>
</dbReference>
<evidence type="ECO:0000313" key="2">
    <source>
        <dbReference type="Proteomes" id="UP000436088"/>
    </source>
</evidence>
<dbReference type="GO" id="GO:0071040">
    <property type="term" value="P:nuclear polyadenylation-dependent antisense transcript catabolic process"/>
    <property type="evidence" value="ECO:0007669"/>
    <property type="project" value="TreeGrafter"/>
</dbReference>
<dbReference type="InterPro" id="IPR045092">
    <property type="entry name" value="Rrp6-like"/>
</dbReference>
<proteinExistence type="predicted"/>
<dbReference type="PANTHER" id="PTHR12124">
    <property type="entry name" value="POLYMYOSITIS/SCLERODERMA AUTOANTIGEN-RELATED"/>
    <property type="match status" value="1"/>
</dbReference>
<dbReference type="GO" id="GO:0071038">
    <property type="term" value="P:TRAMP-dependent tRNA surveillance pathway"/>
    <property type="evidence" value="ECO:0007669"/>
    <property type="project" value="TreeGrafter"/>
</dbReference>
<dbReference type="GO" id="GO:0000467">
    <property type="term" value="P:exonucleolytic trimming to generate mature 3'-end of 5.8S rRNA from tricistronic rRNA transcript (SSU-rRNA, 5.8S rRNA, LSU-rRNA)"/>
    <property type="evidence" value="ECO:0007669"/>
    <property type="project" value="InterPro"/>
</dbReference>
<dbReference type="Proteomes" id="UP000436088">
    <property type="component" value="Unassembled WGS sequence"/>
</dbReference>
<reference evidence="1" key="1">
    <citation type="submission" date="2019-09" db="EMBL/GenBank/DDBJ databases">
        <title>Draft genome information of white flower Hibiscus syriacus.</title>
        <authorList>
            <person name="Kim Y.-M."/>
        </authorList>
    </citation>
    <scope>NUCLEOTIDE SEQUENCE [LARGE SCALE GENOMIC DNA]</scope>
    <source>
        <strain evidence="1">YM2019G1</strain>
    </source>
</reference>
<protein>
    <submittedName>
        <fullName evidence="1">Uncharacterized protein</fullName>
    </submittedName>
</protein>
<sequence>MTLCLDKPIEFPNDVQSIADDWLLDVSDDIVEPVDEFRNIRNKREETGRTVGSDQDIDGVRLVFRKKQKKGDDWLMSDSVGDSEGGFASSSGVKVKKRPLPAAGVKGKAKLPFHIPTIPKPLEEYSILVNNSIKPFDHVWLQRSEDGQRFVHPLEKLSVMDFVDKDVADIEHVQPPSIESTPFKLVEEVKDLKELAAKLSSVNEFVVKI</sequence>
<comment type="caution">
    <text evidence="1">The sequence shown here is derived from an EMBL/GenBank/DDBJ whole genome shotgun (WGS) entry which is preliminary data.</text>
</comment>
<dbReference type="InterPro" id="IPR036397">
    <property type="entry name" value="RNaseH_sf"/>
</dbReference>
<dbReference type="GO" id="GO:0071051">
    <property type="term" value="P:poly(A)-dependent snoRNA 3'-end processing"/>
    <property type="evidence" value="ECO:0007669"/>
    <property type="project" value="TreeGrafter"/>
</dbReference>
<dbReference type="GO" id="GO:0003727">
    <property type="term" value="F:single-stranded RNA binding"/>
    <property type="evidence" value="ECO:0007669"/>
    <property type="project" value="TreeGrafter"/>
</dbReference>
<dbReference type="GO" id="GO:0000176">
    <property type="term" value="C:nuclear exosome (RNase complex)"/>
    <property type="evidence" value="ECO:0007669"/>
    <property type="project" value="TreeGrafter"/>
</dbReference>
<dbReference type="GO" id="GO:0071039">
    <property type="term" value="P:nuclear polyadenylation-dependent CUT catabolic process"/>
    <property type="evidence" value="ECO:0007669"/>
    <property type="project" value="TreeGrafter"/>
</dbReference>
<dbReference type="Gene3D" id="3.30.420.10">
    <property type="entry name" value="Ribonuclease H-like superfamily/Ribonuclease H"/>
    <property type="match status" value="1"/>
</dbReference>
<dbReference type="GO" id="GO:0005730">
    <property type="term" value="C:nucleolus"/>
    <property type="evidence" value="ECO:0007669"/>
    <property type="project" value="TreeGrafter"/>
</dbReference>
<dbReference type="GO" id="GO:0000175">
    <property type="term" value="F:3'-5'-RNA exonuclease activity"/>
    <property type="evidence" value="ECO:0007669"/>
    <property type="project" value="InterPro"/>
</dbReference>
<evidence type="ECO:0000313" key="1">
    <source>
        <dbReference type="EMBL" id="KAE8673190.1"/>
    </source>
</evidence>
<dbReference type="GO" id="GO:0071044">
    <property type="term" value="P:histone mRNA catabolic process"/>
    <property type="evidence" value="ECO:0007669"/>
    <property type="project" value="TreeGrafter"/>
</dbReference>
<keyword evidence="2" id="KW-1185">Reference proteome</keyword>
<dbReference type="GO" id="GO:0071035">
    <property type="term" value="P:nuclear polyadenylation-dependent rRNA catabolic process"/>
    <property type="evidence" value="ECO:0007669"/>
    <property type="project" value="TreeGrafter"/>
</dbReference>
<dbReference type="GO" id="GO:0071037">
    <property type="term" value="P:nuclear polyadenylation-dependent snRNA catabolic process"/>
    <property type="evidence" value="ECO:0007669"/>
    <property type="project" value="TreeGrafter"/>
</dbReference>
<gene>
    <name evidence="1" type="ORF">F3Y22_tig00111807pilonHSYRG00023</name>
</gene>
<dbReference type="GO" id="GO:0071036">
    <property type="term" value="P:nuclear polyadenylation-dependent snoRNA catabolic process"/>
    <property type="evidence" value="ECO:0007669"/>
    <property type="project" value="TreeGrafter"/>
</dbReference>
<accession>A0A6A2XTK0</accession>